<comment type="similarity">
    <text evidence="9 11">Belongs to the fluoride channel Fluc/FEX (TC 1.A.43) family.</text>
</comment>
<feature type="binding site" evidence="11">
    <location>
        <position position="78"/>
    </location>
    <ligand>
        <name>Na(+)</name>
        <dbReference type="ChEBI" id="CHEBI:29101"/>
        <note>structural</note>
    </ligand>
</feature>
<comment type="subcellular location">
    <subcellularLocation>
        <location evidence="1 11">Cell membrane</location>
        <topology evidence="1 11">Multi-pass membrane protein</topology>
    </subcellularLocation>
</comment>
<protein>
    <recommendedName>
        <fullName evidence="11">Fluoride-specific ion channel FluC</fullName>
    </recommendedName>
</protein>
<keyword evidence="11" id="KW-0915">Sodium</keyword>
<dbReference type="InterPro" id="IPR003691">
    <property type="entry name" value="FluC"/>
</dbReference>
<sequence>MNLLWVFLGGGLGAVTRYGVALLLPAPSLREGGFPWGTFGANLLACILLAFGLVLMTRGQLGRPAQLFLLTGFCGGFSTFSTFAAEVLELAHAGQWAVAAVYLLVSLVTGIVSLLAVLYWLTDY</sequence>
<dbReference type="Pfam" id="PF02537">
    <property type="entry name" value="CRCB"/>
    <property type="match status" value="1"/>
</dbReference>
<comment type="catalytic activity">
    <reaction evidence="10">
        <text>fluoride(in) = fluoride(out)</text>
        <dbReference type="Rhea" id="RHEA:76159"/>
        <dbReference type="ChEBI" id="CHEBI:17051"/>
    </reaction>
    <physiologicalReaction direction="left-to-right" evidence="10">
        <dbReference type="Rhea" id="RHEA:76160"/>
    </physiologicalReaction>
</comment>
<feature type="binding site" evidence="11">
    <location>
        <position position="75"/>
    </location>
    <ligand>
        <name>Na(+)</name>
        <dbReference type="ChEBI" id="CHEBI:29101"/>
        <note>structural</note>
    </ligand>
</feature>
<evidence type="ECO:0000256" key="9">
    <source>
        <dbReference type="ARBA" id="ARBA00035120"/>
    </source>
</evidence>
<evidence type="ECO:0000256" key="4">
    <source>
        <dbReference type="ARBA" id="ARBA00022692"/>
    </source>
</evidence>
<feature type="transmembrane region" description="Helical" evidence="11">
    <location>
        <begin position="67"/>
        <end position="85"/>
    </location>
</feature>
<dbReference type="EMBL" id="CAKLPZ010000003">
    <property type="protein sequence ID" value="CAH1001614.1"/>
    <property type="molecule type" value="Genomic_DNA"/>
</dbReference>
<dbReference type="RefSeq" id="WP_238751463.1">
    <property type="nucleotide sequence ID" value="NZ_CAKLPZ010000003.1"/>
</dbReference>
<name>A0ABM9B2Q3_9BACT</name>
<evidence type="ECO:0000313" key="12">
    <source>
        <dbReference type="EMBL" id="CAH1001614.1"/>
    </source>
</evidence>
<evidence type="ECO:0000256" key="5">
    <source>
        <dbReference type="ARBA" id="ARBA00022989"/>
    </source>
</evidence>
<dbReference type="HAMAP" id="MF_00454">
    <property type="entry name" value="FluC"/>
    <property type="match status" value="1"/>
</dbReference>
<proteinExistence type="inferred from homology"/>
<keyword evidence="6 11" id="KW-0406">Ion transport</keyword>
<keyword evidence="7 11" id="KW-0472">Membrane</keyword>
<reference evidence="12" key="1">
    <citation type="submission" date="2021-12" db="EMBL/GenBank/DDBJ databases">
        <authorList>
            <person name="Rodrigo-Torres L."/>
            <person name="Arahal R. D."/>
            <person name="Lucena T."/>
        </authorList>
    </citation>
    <scope>NUCLEOTIDE SEQUENCE</scope>
    <source>
        <strain evidence="12">CECT 8419</strain>
    </source>
</reference>
<evidence type="ECO:0000256" key="8">
    <source>
        <dbReference type="ARBA" id="ARBA00023303"/>
    </source>
</evidence>
<feature type="transmembrane region" description="Helical" evidence="11">
    <location>
        <begin position="33"/>
        <end position="55"/>
    </location>
</feature>
<keyword evidence="8 11" id="KW-0407">Ion channel</keyword>
<dbReference type="PANTHER" id="PTHR28259:SF1">
    <property type="entry name" value="FLUORIDE EXPORT PROTEIN 1-RELATED"/>
    <property type="match status" value="1"/>
</dbReference>
<accession>A0ABM9B2Q3</accession>
<dbReference type="PANTHER" id="PTHR28259">
    <property type="entry name" value="FLUORIDE EXPORT PROTEIN 1-RELATED"/>
    <property type="match status" value="1"/>
</dbReference>
<organism evidence="12 13">
    <name type="scientific">Neolewinella maritima</name>
    <dbReference type="NCBI Taxonomy" id="1383882"/>
    <lineage>
        <taxon>Bacteria</taxon>
        <taxon>Pseudomonadati</taxon>
        <taxon>Bacteroidota</taxon>
        <taxon>Saprospiria</taxon>
        <taxon>Saprospirales</taxon>
        <taxon>Lewinellaceae</taxon>
        <taxon>Neolewinella</taxon>
    </lineage>
</organism>
<evidence type="ECO:0000256" key="6">
    <source>
        <dbReference type="ARBA" id="ARBA00023065"/>
    </source>
</evidence>
<evidence type="ECO:0000256" key="1">
    <source>
        <dbReference type="ARBA" id="ARBA00004651"/>
    </source>
</evidence>
<evidence type="ECO:0000256" key="2">
    <source>
        <dbReference type="ARBA" id="ARBA00022475"/>
    </source>
</evidence>
<keyword evidence="3" id="KW-0997">Cell inner membrane</keyword>
<keyword evidence="11" id="KW-0813">Transport</keyword>
<comment type="activity regulation">
    <text evidence="11">Na(+) is not transported, but it plays an essential structural role and its presence is essential for fluoride channel function.</text>
</comment>
<comment type="function">
    <text evidence="11">Fluoride-specific ion channel. Important for reducing fluoride concentration in the cell, thus reducing its toxicity.</text>
</comment>
<keyword evidence="2 11" id="KW-1003">Cell membrane</keyword>
<gene>
    <name evidence="11 12" type="primary">crcB</name>
    <name evidence="11" type="synonym">fluC</name>
    <name evidence="12" type="ORF">LEM8419_02519</name>
</gene>
<keyword evidence="13" id="KW-1185">Reference proteome</keyword>
<keyword evidence="11" id="KW-0479">Metal-binding</keyword>
<feature type="transmembrane region" description="Helical" evidence="11">
    <location>
        <begin position="97"/>
        <end position="121"/>
    </location>
</feature>
<evidence type="ECO:0000256" key="11">
    <source>
        <dbReference type="HAMAP-Rule" id="MF_00454"/>
    </source>
</evidence>
<dbReference type="Proteomes" id="UP000837803">
    <property type="component" value="Unassembled WGS sequence"/>
</dbReference>
<dbReference type="NCBIfam" id="TIGR00494">
    <property type="entry name" value="crcB"/>
    <property type="match status" value="1"/>
</dbReference>
<evidence type="ECO:0000256" key="3">
    <source>
        <dbReference type="ARBA" id="ARBA00022519"/>
    </source>
</evidence>
<keyword evidence="4 11" id="KW-0812">Transmembrane</keyword>
<evidence type="ECO:0000256" key="7">
    <source>
        <dbReference type="ARBA" id="ARBA00023136"/>
    </source>
</evidence>
<keyword evidence="5 11" id="KW-1133">Transmembrane helix</keyword>
<evidence type="ECO:0000256" key="10">
    <source>
        <dbReference type="ARBA" id="ARBA00035585"/>
    </source>
</evidence>
<evidence type="ECO:0000313" key="13">
    <source>
        <dbReference type="Proteomes" id="UP000837803"/>
    </source>
</evidence>
<comment type="caution">
    <text evidence="12">The sequence shown here is derived from an EMBL/GenBank/DDBJ whole genome shotgun (WGS) entry which is preliminary data.</text>
</comment>